<name>A0A2U1M4D1_ARTAN</name>
<gene>
    <name evidence="2" type="ORF">CTI12_AA417870</name>
</gene>
<reference evidence="2 3" key="1">
    <citation type="journal article" date="2018" name="Mol. Plant">
        <title>The genome of Artemisia annua provides insight into the evolution of Asteraceae family and artemisinin biosynthesis.</title>
        <authorList>
            <person name="Shen Q."/>
            <person name="Zhang L."/>
            <person name="Liao Z."/>
            <person name="Wang S."/>
            <person name="Yan T."/>
            <person name="Shi P."/>
            <person name="Liu M."/>
            <person name="Fu X."/>
            <person name="Pan Q."/>
            <person name="Wang Y."/>
            <person name="Lv Z."/>
            <person name="Lu X."/>
            <person name="Zhang F."/>
            <person name="Jiang W."/>
            <person name="Ma Y."/>
            <person name="Chen M."/>
            <person name="Hao X."/>
            <person name="Li L."/>
            <person name="Tang Y."/>
            <person name="Lv G."/>
            <person name="Zhou Y."/>
            <person name="Sun X."/>
            <person name="Brodelius P.E."/>
            <person name="Rose J.K.C."/>
            <person name="Tang K."/>
        </authorList>
    </citation>
    <scope>NUCLEOTIDE SEQUENCE [LARGE SCALE GENOMIC DNA]</scope>
    <source>
        <strain evidence="3">cv. Huhao1</strain>
        <tissue evidence="2">Leaf</tissue>
    </source>
</reference>
<dbReference type="AlphaFoldDB" id="A0A2U1M4D1"/>
<feature type="region of interest" description="Disordered" evidence="1">
    <location>
        <begin position="103"/>
        <end position="143"/>
    </location>
</feature>
<sequence length="205" mass="22211">MLPPSSYYHGPTPENALAFEPSSLNFEPSYQVICLYTLPYLSQGTIVGNGIFVSGVAYWGTTGGEFLGFYLKNEIYGVQYIPYGEGGGLSKKRYASLKLTHPIHGMTQTGRKRESKNNKPLSSLPTKSTSTSSSNPTQISNSSSMINRCNHRILTGNNPQAASHHSNSNEVAETINMGVNLSFDISGKDRDIASIIGSGDHDDIK</sequence>
<organism evidence="2 3">
    <name type="scientific">Artemisia annua</name>
    <name type="common">Sweet wormwood</name>
    <dbReference type="NCBI Taxonomy" id="35608"/>
    <lineage>
        <taxon>Eukaryota</taxon>
        <taxon>Viridiplantae</taxon>
        <taxon>Streptophyta</taxon>
        <taxon>Embryophyta</taxon>
        <taxon>Tracheophyta</taxon>
        <taxon>Spermatophyta</taxon>
        <taxon>Magnoliopsida</taxon>
        <taxon>eudicotyledons</taxon>
        <taxon>Gunneridae</taxon>
        <taxon>Pentapetalae</taxon>
        <taxon>asterids</taxon>
        <taxon>campanulids</taxon>
        <taxon>Asterales</taxon>
        <taxon>Asteraceae</taxon>
        <taxon>Asteroideae</taxon>
        <taxon>Anthemideae</taxon>
        <taxon>Artemisiinae</taxon>
        <taxon>Artemisia</taxon>
    </lineage>
</organism>
<keyword evidence="3" id="KW-1185">Reference proteome</keyword>
<dbReference type="GO" id="GO:0030246">
    <property type="term" value="F:carbohydrate binding"/>
    <property type="evidence" value="ECO:0007669"/>
    <property type="project" value="UniProtKB-KW"/>
</dbReference>
<keyword evidence="2" id="KW-0430">Lectin</keyword>
<dbReference type="Proteomes" id="UP000245207">
    <property type="component" value="Unassembled WGS sequence"/>
</dbReference>
<proteinExistence type="predicted"/>
<evidence type="ECO:0000313" key="3">
    <source>
        <dbReference type="Proteomes" id="UP000245207"/>
    </source>
</evidence>
<dbReference type="OrthoDB" id="1916346at2759"/>
<dbReference type="EMBL" id="PKPP01006572">
    <property type="protein sequence ID" value="PWA56095.1"/>
    <property type="molecule type" value="Genomic_DNA"/>
</dbReference>
<evidence type="ECO:0000313" key="2">
    <source>
        <dbReference type="EMBL" id="PWA56095.1"/>
    </source>
</evidence>
<evidence type="ECO:0000256" key="1">
    <source>
        <dbReference type="SAM" id="MobiDB-lite"/>
    </source>
</evidence>
<protein>
    <submittedName>
        <fullName evidence="2">Concanavalin A-like lectin/glucanase, subgroup</fullName>
    </submittedName>
</protein>
<accession>A0A2U1M4D1</accession>
<comment type="caution">
    <text evidence="2">The sequence shown here is derived from an EMBL/GenBank/DDBJ whole genome shotgun (WGS) entry which is preliminary data.</text>
</comment>
<feature type="compositionally biased region" description="Low complexity" evidence="1">
    <location>
        <begin position="119"/>
        <end position="143"/>
    </location>
</feature>